<evidence type="ECO:0000313" key="4">
    <source>
        <dbReference type="EMBL" id="KAK3352208.1"/>
    </source>
</evidence>
<dbReference type="Proteomes" id="UP001275084">
    <property type="component" value="Unassembled WGS sequence"/>
</dbReference>
<keyword evidence="5" id="KW-1185">Reference proteome</keyword>
<proteinExistence type="inferred from homology"/>
<organism evidence="4 5">
    <name type="scientific">Lasiosphaeria hispida</name>
    <dbReference type="NCBI Taxonomy" id="260671"/>
    <lineage>
        <taxon>Eukaryota</taxon>
        <taxon>Fungi</taxon>
        <taxon>Dikarya</taxon>
        <taxon>Ascomycota</taxon>
        <taxon>Pezizomycotina</taxon>
        <taxon>Sordariomycetes</taxon>
        <taxon>Sordariomycetidae</taxon>
        <taxon>Sordariales</taxon>
        <taxon>Lasiosphaeriaceae</taxon>
        <taxon>Lasiosphaeria</taxon>
    </lineage>
</organism>
<evidence type="ECO:0000259" key="3">
    <source>
        <dbReference type="Pfam" id="PF00135"/>
    </source>
</evidence>
<reference evidence="4" key="1">
    <citation type="journal article" date="2023" name="Mol. Phylogenet. Evol.">
        <title>Genome-scale phylogeny and comparative genomics of the fungal order Sordariales.</title>
        <authorList>
            <person name="Hensen N."/>
            <person name="Bonometti L."/>
            <person name="Westerberg I."/>
            <person name="Brannstrom I.O."/>
            <person name="Guillou S."/>
            <person name="Cros-Aarteil S."/>
            <person name="Calhoun S."/>
            <person name="Haridas S."/>
            <person name="Kuo A."/>
            <person name="Mondo S."/>
            <person name="Pangilinan J."/>
            <person name="Riley R."/>
            <person name="LaButti K."/>
            <person name="Andreopoulos B."/>
            <person name="Lipzen A."/>
            <person name="Chen C."/>
            <person name="Yan M."/>
            <person name="Daum C."/>
            <person name="Ng V."/>
            <person name="Clum A."/>
            <person name="Steindorff A."/>
            <person name="Ohm R.A."/>
            <person name="Martin F."/>
            <person name="Silar P."/>
            <person name="Natvig D.O."/>
            <person name="Lalanne C."/>
            <person name="Gautier V."/>
            <person name="Ament-Velasquez S.L."/>
            <person name="Kruys A."/>
            <person name="Hutchinson M.I."/>
            <person name="Powell A.J."/>
            <person name="Barry K."/>
            <person name="Miller A.N."/>
            <person name="Grigoriev I.V."/>
            <person name="Debuchy R."/>
            <person name="Gladieux P."/>
            <person name="Hiltunen Thoren M."/>
            <person name="Johannesson H."/>
        </authorList>
    </citation>
    <scope>NUCLEOTIDE SEQUENCE</scope>
    <source>
        <strain evidence="4">CBS 955.72</strain>
    </source>
</reference>
<name>A0AAJ0MD85_9PEZI</name>
<dbReference type="InterPro" id="IPR050309">
    <property type="entry name" value="Type-B_Carboxylest/Lipase"/>
</dbReference>
<keyword evidence="2" id="KW-0378">Hydrolase</keyword>
<evidence type="ECO:0000256" key="1">
    <source>
        <dbReference type="ARBA" id="ARBA00005964"/>
    </source>
</evidence>
<dbReference type="PANTHER" id="PTHR11559">
    <property type="entry name" value="CARBOXYLESTERASE"/>
    <property type="match status" value="1"/>
</dbReference>
<protein>
    <submittedName>
        <fullName evidence="4">Carboxylesterase family-domain-containing protein</fullName>
    </submittedName>
</protein>
<dbReference type="Gene3D" id="3.40.50.1820">
    <property type="entry name" value="alpha/beta hydrolase"/>
    <property type="match status" value="1"/>
</dbReference>
<gene>
    <name evidence="4" type="ORF">B0T25DRAFT_179682</name>
</gene>
<accession>A0AAJ0MD85</accession>
<evidence type="ECO:0000313" key="5">
    <source>
        <dbReference type="Proteomes" id="UP001275084"/>
    </source>
</evidence>
<feature type="domain" description="Carboxylesterase type B" evidence="3">
    <location>
        <begin position="160"/>
        <end position="672"/>
    </location>
</feature>
<evidence type="ECO:0000256" key="2">
    <source>
        <dbReference type="ARBA" id="ARBA00022801"/>
    </source>
</evidence>
<comment type="similarity">
    <text evidence="1">Belongs to the type-B carboxylesterase/lipase family.</text>
</comment>
<dbReference type="EMBL" id="JAUIQD010000004">
    <property type="protein sequence ID" value="KAK3352208.1"/>
    <property type="molecule type" value="Genomic_DNA"/>
</dbReference>
<sequence>MAPMGTLTAFAAAAAAFAIPGVSGLFLGGGLTILSRNDLDGAENHGTAALLIHQPSPFSAAQTACALLGETPWTPETSDFNAALNRSLAYQVHQKISAPGQVYWISKSPPEADTCRGIDTAGTILSLSCTSEIPTLCTQSAPVSNSTASDPSAAWQLAHFVGNTQLTGYRDYHTFKFRGIRFANPPARFTYSTAASFSAAGEVDATTAGADCSQPVGEVKNGSSEDCLFANVWTPHLPRMGDSRAGVRAHLKPVMVYLYGGGMASGSGKNPNTDGTNLASRGDVVVVSVNYRVGTVGFLNLNDGVHKGNYAISDMLSALRWVNRYIEYFGGDPDRVTLFGESAGAMGTHIMLGVAQAKGLFHRAITQSNYPGGPPEGKMSDFTSYDSLENNYNSTTKKVLRQAGCLNATDTVACLGKFSGFDLVNMTTNANGIVVDGTYITYHELVVNQTAGGHAANVSVMFGVNRDDAGIDIDANAFPTPNTTLAAWFTSQVAKAKGMPANAASLLGLDDPSKISIFTSHTPSPANKTIPYANTTLTPDQILSTSIRIATDAVFTCHNQAMLYSASKHATFASSYFFTFNRTYQTSGYTRPWCIPPKTARRPDGDPDGEYMKCHAGEQMVVFGTERRAGRPDRDGLDVPFMQLVGDYWAAFARTGDPNPEREWLVARGHWNTLGQVEKTARWDAVDWRAPTGRVLQWDGVQAPFSEGEVCKALGAPVDVFEVAG</sequence>
<dbReference type="InterPro" id="IPR002018">
    <property type="entry name" value="CarbesteraseB"/>
</dbReference>
<dbReference type="AlphaFoldDB" id="A0AAJ0MD85"/>
<dbReference type="PROSITE" id="PS00122">
    <property type="entry name" value="CARBOXYLESTERASE_B_1"/>
    <property type="match status" value="1"/>
</dbReference>
<comment type="caution">
    <text evidence="4">The sequence shown here is derived from an EMBL/GenBank/DDBJ whole genome shotgun (WGS) entry which is preliminary data.</text>
</comment>
<dbReference type="GO" id="GO:0016787">
    <property type="term" value="F:hydrolase activity"/>
    <property type="evidence" value="ECO:0007669"/>
    <property type="project" value="UniProtKB-KW"/>
</dbReference>
<dbReference type="InterPro" id="IPR019826">
    <property type="entry name" value="Carboxylesterase_B_AS"/>
</dbReference>
<dbReference type="InterPro" id="IPR029058">
    <property type="entry name" value="AB_hydrolase_fold"/>
</dbReference>
<reference evidence="4" key="2">
    <citation type="submission" date="2023-06" db="EMBL/GenBank/DDBJ databases">
        <authorList>
            <consortium name="Lawrence Berkeley National Laboratory"/>
            <person name="Haridas S."/>
            <person name="Hensen N."/>
            <person name="Bonometti L."/>
            <person name="Westerberg I."/>
            <person name="Brannstrom I.O."/>
            <person name="Guillou S."/>
            <person name="Cros-Aarteil S."/>
            <person name="Calhoun S."/>
            <person name="Kuo A."/>
            <person name="Mondo S."/>
            <person name="Pangilinan J."/>
            <person name="Riley R."/>
            <person name="Labutti K."/>
            <person name="Andreopoulos B."/>
            <person name="Lipzen A."/>
            <person name="Chen C."/>
            <person name="Yanf M."/>
            <person name="Daum C."/>
            <person name="Ng V."/>
            <person name="Clum A."/>
            <person name="Steindorff A."/>
            <person name="Ohm R."/>
            <person name="Martin F."/>
            <person name="Silar P."/>
            <person name="Natvig D."/>
            <person name="Lalanne C."/>
            <person name="Gautier V."/>
            <person name="Ament-Velasquez S.L."/>
            <person name="Kruys A."/>
            <person name="Hutchinson M.I."/>
            <person name="Powell A.J."/>
            <person name="Barry K."/>
            <person name="Miller A.N."/>
            <person name="Grigoriev I.V."/>
            <person name="Debuchy R."/>
            <person name="Gladieux P."/>
            <person name="Thoren M.H."/>
            <person name="Johannesson H."/>
        </authorList>
    </citation>
    <scope>NUCLEOTIDE SEQUENCE</scope>
    <source>
        <strain evidence="4">CBS 955.72</strain>
    </source>
</reference>
<dbReference type="SUPFAM" id="SSF53474">
    <property type="entry name" value="alpha/beta-Hydrolases"/>
    <property type="match status" value="1"/>
</dbReference>
<dbReference type="Pfam" id="PF00135">
    <property type="entry name" value="COesterase"/>
    <property type="match status" value="1"/>
</dbReference>